<name>A0ABR2BV56_9ROSI</name>
<dbReference type="Proteomes" id="UP001472677">
    <property type="component" value="Unassembled WGS sequence"/>
</dbReference>
<keyword evidence="2" id="KW-1185">Reference proteome</keyword>
<proteinExistence type="predicted"/>
<organism evidence="1 2">
    <name type="scientific">Hibiscus sabdariffa</name>
    <name type="common">roselle</name>
    <dbReference type="NCBI Taxonomy" id="183260"/>
    <lineage>
        <taxon>Eukaryota</taxon>
        <taxon>Viridiplantae</taxon>
        <taxon>Streptophyta</taxon>
        <taxon>Embryophyta</taxon>
        <taxon>Tracheophyta</taxon>
        <taxon>Spermatophyta</taxon>
        <taxon>Magnoliopsida</taxon>
        <taxon>eudicotyledons</taxon>
        <taxon>Gunneridae</taxon>
        <taxon>Pentapetalae</taxon>
        <taxon>rosids</taxon>
        <taxon>malvids</taxon>
        <taxon>Malvales</taxon>
        <taxon>Malvaceae</taxon>
        <taxon>Malvoideae</taxon>
        <taxon>Hibiscus</taxon>
    </lineage>
</organism>
<protein>
    <submittedName>
        <fullName evidence="1">Uncharacterized protein</fullName>
    </submittedName>
</protein>
<accession>A0ABR2BV56</accession>
<dbReference type="EMBL" id="JBBPBM010000081">
    <property type="protein sequence ID" value="KAK8510834.1"/>
    <property type="molecule type" value="Genomic_DNA"/>
</dbReference>
<sequence>MKVKSGERLRQPKQQKPNTTLSSSAASNMKLMDKAKVIAQYNVNAGFMDEFEQLEISVKSFNYSKSVLYAMKNVPVEQMMTYLSRIQKDSLVRPFGSIKEPDSGKPFFNLKGLIGVDAKCPFLPASGAFLAKVATLREHATVRITLKDFLFWFKSHIAKRSEMGRSQASPRGQG</sequence>
<reference evidence="1 2" key="1">
    <citation type="journal article" date="2024" name="G3 (Bethesda)">
        <title>Genome assembly of Hibiscus sabdariffa L. provides insights into metabolisms of medicinal natural products.</title>
        <authorList>
            <person name="Kim T."/>
        </authorList>
    </citation>
    <scope>NUCLEOTIDE SEQUENCE [LARGE SCALE GENOMIC DNA]</scope>
    <source>
        <strain evidence="1">TK-2024</strain>
        <tissue evidence="1">Old leaves</tissue>
    </source>
</reference>
<comment type="caution">
    <text evidence="1">The sequence shown here is derived from an EMBL/GenBank/DDBJ whole genome shotgun (WGS) entry which is preliminary data.</text>
</comment>
<evidence type="ECO:0000313" key="2">
    <source>
        <dbReference type="Proteomes" id="UP001472677"/>
    </source>
</evidence>
<evidence type="ECO:0000313" key="1">
    <source>
        <dbReference type="EMBL" id="KAK8510834.1"/>
    </source>
</evidence>
<gene>
    <name evidence="1" type="ORF">V6N12_009675</name>
</gene>